<gene>
    <name evidence="1" type="ordered locus">TREAZ_3444</name>
</gene>
<dbReference type="HOGENOM" id="CLU_3334231_0_0_12"/>
<reference evidence="1 2" key="2">
    <citation type="journal article" date="2011" name="ISME J.">
        <title>RNA-seq reveals cooperative metabolic interactions between two termite-gut spirochete species in co-culture.</title>
        <authorList>
            <person name="Rosenthal A.Z."/>
            <person name="Matson E.G."/>
            <person name="Eldar A."/>
            <person name="Leadbetter J.R."/>
        </authorList>
    </citation>
    <scope>NUCLEOTIDE SEQUENCE [LARGE SCALE GENOMIC DNA]</scope>
    <source>
        <strain evidence="2">ATCC BAA-888 / DSM 13862 / ZAS-9</strain>
    </source>
</reference>
<accession>F5Y7S4</accession>
<keyword evidence="2" id="KW-1185">Reference proteome</keyword>
<evidence type="ECO:0000313" key="1">
    <source>
        <dbReference type="EMBL" id="AEF82052.1"/>
    </source>
</evidence>
<reference evidence="2" key="1">
    <citation type="submission" date="2009-12" db="EMBL/GenBank/DDBJ databases">
        <title>Complete sequence of Treponema azotonutricium strain ZAS-9.</title>
        <authorList>
            <person name="Tetu S.G."/>
            <person name="Matson E."/>
            <person name="Ren Q."/>
            <person name="Seshadri R."/>
            <person name="Elbourne L."/>
            <person name="Hassan K.A."/>
            <person name="Durkin A."/>
            <person name="Radune D."/>
            <person name="Mohamoud Y."/>
            <person name="Shay R."/>
            <person name="Jin S."/>
            <person name="Zhang X."/>
            <person name="Lucey K."/>
            <person name="Ballor N.R."/>
            <person name="Ottesen E."/>
            <person name="Rosenthal R."/>
            <person name="Allen A."/>
            <person name="Leadbetter J.R."/>
            <person name="Paulsen I.T."/>
        </authorList>
    </citation>
    <scope>NUCLEOTIDE SEQUENCE [LARGE SCALE GENOMIC DNA]</scope>
    <source>
        <strain evidence="2">ATCC BAA-888 / DSM 13862 / ZAS-9</strain>
    </source>
</reference>
<name>F5Y7S4_LEAAZ</name>
<sequence length="38" mass="4573">MFLQPGFAISVQSFHKILIFFLTFRGNFMYILYNQILN</sequence>
<evidence type="ECO:0000313" key="2">
    <source>
        <dbReference type="Proteomes" id="UP000009222"/>
    </source>
</evidence>
<organism evidence="1 2">
    <name type="scientific">Leadbettera azotonutricia (strain ATCC BAA-888 / DSM 13862 / ZAS-9)</name>
    <name type="common">Treponema azotonutricium</name>
    <dbReference type="NCBI Taxonomy" id="545695"/>
    <lineage>
        <taxon>Bacteria</taxon>
        <taxon>Pseudomonadati</taxon>
        <taxon>Spirochaetota</taxon>
        <taxon>Spirochaetia</taxon>
        <taxon>Spirochaetales</taxon>
        <taxon>Breznakiellaceae</taxon>
        <taxon>Leadbettera</taxon>
    </lineage>
</organism>
<proteinExistence type="predicted"/>
<dbReference type="EMBL" id="CP001841">
    <property type="protein sequence ID" value="AEF82052.1"/>
    <property type="molecule type" value="Genomic_DNA"/>
</dbReference>
<protein>
    <submittedName>
        <fullName evidence="1">Uncharacterized protein</fullName>
    </submittedName>
</protein>
<dbReference type="KEGG" id="taz:TREAZ_3444"/>
<dbReference type="Proteomes" id="UP000009222">
    <property type="component" value="Chromosome"/>
</dbReference>
<dbReference type="AlphaFoldDB" id="F5Y7S4"/>
<dbReference type="InParanoid" id="F5Y7S4"/>
<dbReference type="STRING" id="545695.TREAZ_3444"/>